<dbReference type="GO" id="GO:0003964">
    <property type="term" value="F:RNA-directed DNA polymerase activity"/>
    <property type="evidence" value="ECO:0007669"/>
    <property type="project" value="UniProtKB-KW"/>
</dbReference>
<keyword evidence="5" id="KW-0479">Metal-binding</keyword>
<evidence type="ECO:0000313" key="11">
    <source>
        <dbReference type="Proteomes" id="UP000603434"/>
    </source>
</evidence>
<dbReference type="AlphaFoldDB" id="A0A8J6TL25"/>
<keyword evidence="4" id="KW-0540">Nuclease</keyword>
<sequence>MTTDRFNWKRMRFKDNKVWLAEDQNGKPVVKNGKVLIKYQLNQDYEYWVLQQYVQPIESSKSVTKDPAKKKPARKSPNTNIEQDSKTFDESVYGGAVCIYTDGASSGNPGPSGIGVVLRYGNHQKEISRHIGIATNNIAELEAIRTGLLEVKNTDLPVRVFTDSNYAYGVLVRGWKAKKNIEMVRSIKKTTSKFKDLQIIKVKGHAGIKGNERADLLATSAVKK</sequence>
<keyword evidence="7" id="KW-0378">Hydrolase</keyword>
<dbReference type="EC" id="3.1.26.4" evidence="3"/>
<protein>
    <recommendedName>
        <fullName evidence="3">ribonuclease H</fullName>
        <ecNumber evidence="3">3.1.26.4</ecNumber>
    </recommendedName>
</protein>
<evidence type="ECO:0000256" key="1">
    <source>
        <dbReference type="ARBA" id="ARBA00000077"/>
    </source>
</evidence>
<feature type="region of interest" description="Disordered" evidence="8">
    <location>
        <begin position="60"/>
        <end position="85"/>
    </location>
</feature>
<dbReference type="InterPro" id="IPR036397">
    <property type="entry name" value="RNaseH_sf"/>
</dbReference>
<gene>
    <name evidence="10" type="ORF">H8E23_00775</name>
</gene>
<evidence type="ECO:0000256" key="8">
    <source>
        <dbReference type="SAM" id="MobiDB-lite"/>
    </source>
</evidence>
<dbReference type="Proteomes" id="UP000603434">
    <property type="component" value="Unassembled WGS sequence"/>
</dbReference>
<comment type="catalytic activity">
    <reaction evidence="1">
        <text>Endonucleolytic cleavage to 5'-phosphomonoester.</text>
        <dbReference type="EC" id="3.1.26.4"/>
    </reaction>
</comment>
<dbReference type="InterPro" id="IPR002156">
    <property type="entry name" value="RNaseH_domain"/>
</dbReference>
<proteinExistence type="inferred from homology"/>
<name>A0A8J6TL25_9BACT</name>
<keyword evidence="10" id="KW-0808">Transferase</keyword>
<evidence type="ECO:0000256" key="6">
    <source>
        <dbReference type="ARBA" id="ARBA00022759"/>
    </source>
</evidence>
<comment type="caution">
    <text evidence="10">The sequence shown here is derived from an EMBL/GenBank/DDBJ whole genome shotgun (WGS) entry which is preliminary data.</text>
</comment>
<dbReference type="SUPFAM" id="SSF53098">
    <property type="entry name" value="Ribonuclease H-like"/>
    <property type="match status" value="1"/>
</dbReference>
<dbReference type="GO" id="GO:0043137">
    <property type="term" value="P:DNA replication, removal of RNA primer"/>
    <property type="evidence" value="ECO:0007669"/>
    <property type="project" value="TreeGrafter"/>
</dbReference>
<dbReference type="GO" id="GO:0004523">
    <property type="term" value="F:RNA-DNA hybrid ribonuclease activity"/>
    <property type="evidence" value="ECO:0007669"/>
    <property type="project" value="UniProtKB-EC"/>
</dbReference>
<dbReference type="EMBL" id="JACNJH010000039">
    <property type="protein sequence ID" value="MBC8359916.1"/>
    <property type="molecule type" value="Genomic_DNA"/>
</dbReference>
<evidence type="ECO:0000256" key="5">
    <source>
        <dbReference type="ARBA" id="ARBA00022723"/>
    </source>
</evidence>
<accession>A0A8J6TL25</accession>
<evidence type="ECO:0000313" key="10">
    <source>
        <dbReference type="EMBL" id="MBC8359916.1"/>
    </source>
</evidence>
<evidence type="ECO:0000256" key="4">
    <source>
        <dbReference type="ARBA" id="ARBA00022722"/>
    </source>
</evidence>
<evidence type="ECO:0000256" key="7">
    <source>
        <dbReference type="ARBA" id="ARBA00022801"/>
    </source>
</evidence>
<evidence type="ECO:0000256" key="2">
    <source>
        <dbReference type="ARBA" id="ARBA00005300"/>
    </source>
</evidence>
<feature type="domain" description="RNase H type-1" evidence="9">
    <location>
        <begin position="93"/>
        <end position="223"/>
    </location>
</feature>
<dbReference type="PANTHER" id="PTHR10642">
    <property type="entry name" value="RIBONUCLEASE H1"/>
    <property type="match status" value="1"/>
</dbReference>
<evidence type="ECO:0000259" key="9">
    <source>
        <dbReference type="PROSITE" id="PS50879"/>
    </source>
</evidence>
<dbReference type="PROSITE" id="PS50879">
    <property type="entry name" value="RNASE_H_1"/>
    <property type="match status" value="1"/>
</dbReference>
<evidence type="ECO:0000256" key="3">
    <source>
        <dbReference type="ARBA" id="ARBA00012180"/>
    </source>
</evidence>
<dbReference type="InterPro" id="IPR012337">
    <property type="entry name" value="RNaseH-like_sf"/>
</dbReference>
<dbReference type="Pfam" id="PF00075">
    <property type="entry name" value="RNase_H"/>
    <property type="match status" value="1"/>
</dbReference>
<dbReference type="Gene3D" id="3.30.420.10">
    <property type="entry name" value="Ribonuclease H-like superfamily/Ribonuclease H"/>
    <property type="match status" value="1"/>
</dbReference>
<dbReference type="InterPro" id="IPR050092">
    <property type="entry name" value="RNase_H"/>
</dbReference>
<keyword evidence="10" id="KW-0548">Nucleotidyltransferase</keyword>
<organism evidence="10 11">
    <name type="scientific">Candidatus Desulfatibia profunda</name>
    <dbReference type="NCBI Taxonomy" id="2841695"/>
    <lineage>
        <taxon>Bacteria</taxon>
        <taxon>Pseudomonadati</taxon>
        <taxon>Thermodesulfobacteriota</taxon>
        <taxon>Desulfobacteria</taxon>
        <taxon>Desulfobacterales</taxon>
        <taxon>Desulfobacterales incertae sedis</taxon>
        <taxon>Candidatus Desulfatibia</taxon>
    </lineage>
</organism>
<dbReference type="PANTHER" id="PTHR10642:SF26">
    <property type="entry name" value="RIBONUCLEASE H1"/>
    <property type="match status" value="1"/>
</dbReference>
<keyword evidence="6" id="KW-0255">Endonuclease</keyword>
<dbReference type="GO" id="GO:0046872">
    <property type="term" value="F:metal ion binding"/>
    <property type="evidence" value="ECO:0007669"/>
    <property type="project" value="UniProtKB-KW"/>
</dbReference>
<comment type="similarity">
    <text evidence="2">Belongs to the RNase H family.</text>
</comment>
<dbReference type="GO" id="GO:0003676">
    <property type="term" value="F:nucleic acid binding"/>
    <property type="evidence" value="ECO:0007669"/>
    <property type="project" value="InterPro"/>
</dbReference>
<reference evidence="10 11" key="1">
    <citation type="submission" date="2020-08" db="EMBL/GenBank/DDBJ databases">
        <title>Bridging the membrane lipid divide: bacteria of the FCB group superphylum have the potential to synthesize archaeal ether lipids.</title>
        <authorList>
            <person name="Villanueva L."/>
            <person name="Von Meijenfeldt F.A.B."/>
            <person name="Westbye A.B."/>
            <person name="Yadav S."/>
            <person name="Hopmans E.C."/>
            <person name="Dutilh B.E."/>
            <person name="Sinninghe Damste J.S."/>
        </authorList>
    </citation>
    <scope>NUCLEOTIDE SEQUENCE [LARGE SCALE GENOMIC DNA]</scope>
    <source>
        <strain evidence="10">NIOZ-UU30</strain>
    </source>
</reference>
<keyword evidence="10" id="KW-0695">RNA-directed DNA polymerase</keyword>